<evidence type="ECO:0000256" key="4">
    <source>
        <dbReference type="ARBA" id="ARBA00022529"/>
    </source>
</evidence>
<dbReference type="GO" id="GO:0031640">
    <property type="term" value="P:killing of cells of another organism"/>
    <property type="evidence" value="ECO:0007669"/>
    <property type="project" value="UniProtKB-UniRule"/>
</dbReference>
<keyword evidence="3 9" id="KW-0964">Secreted</keyword>
<evidence type="ECO:0000256" key="6">
    <source>
        <dbReference type="ARBA" id="ARBA00022729"/>
    </source>
</evidence>
<proteinExistence type="inferred from homology"/>
<accession>R0FAS1</accession>
<dbReference type="AlphaFoldDB" id="R0FAS1"/>
<dbReference type="GO" id="GO:0050832">
    <property type="term" value="P:defense response to fungus"/>
    <property type="evidence" value="ECO:0007669"/>
    <property type="project" value="UniProtKB-UniRule"/>
</dbReference>
<dbReference type="EMBL" id="KB870811">
    <property type="protein sequence ID" value="EOA18836.1"/>
    <property type="molecule type" value="Genomic_DNA"/>
</dbReference>
<comment type="subcellular location">
    <subcellularLocation>
        <location evidence="1 9">Secreted</location>
    </subcellularLocation>
</comment>
<evidence type="ECO:0000256" key="8">
    <source>
        <dbReference type="ARBA" id="ARBA00023157"/>
    </source>
</evidence>
<evidence type="ECO:0000313" key="11">
    <source>
        <dbReference type="Proteomes" id="UP000029121"/>
    </source>
</evidence>
<feature type="signal peptide" evidence="9">
    <location>
        <begin position="1"/>
        <end position="20"/>
    </location>
</feature>
<evidence type="ECO:0000256" key="5">
    <source>
        <dbReference type="ARBA" id="ARBA00022577"/>
    </source>
</evidence>
<feature type="chain" id="PRO_5027166716" description="Defensin-like protein" evidence="9">
    <location>
        <begin position="21"/>
        <end position="133"/>
    </location>
</feature>
<gene>
    <name evidence="10" type="ORF">CARUB_v10007451mg</name>
</gene>
<sequence length="133" mass="14165">MENTSLLVVLFIFFIMFVSAVNPTKADTCKEGLGTCKNCDQRCKTKYGASSQGNCDGSVGLLVCTCHFKCGIHSPPPPLSYQPQKTCNGGAGFCSKTCNKDCCDSNCAQKYDGGTGFCNTIGHANLCQCVYPC</sequence>
<reference evidence="11" key="1">
    <citation type="journal article" date="2013" name="Nat. Genet.">
        <title>The Capsella rubella genome and the genomic consequences of rapid mating system evolution.</title>
        <authorList>
            <person name="Slotte T."/>
            <person name="Hazzouri K.M."/>
            <person name="Agren J.A."/>
            <person name="Koenig D."/>
            <person name="Maumus F."/>
            <person name="Guo Y.L."/>
            <person name="Steige K."/>
            <person name="Platts A.E."/>
            <person name="Escobar J.S."/>
            <person name="Newman L.K."/>
            <person name="Wang W."/>
            <person name="Mandakova T."/>
            <person name="Vello E."/>
            <person name="Smith L.M."/>
            <person name="Henz S.R."/>
            <person name="Steffen J."/>
            <person name="Takuno S."/>
            <person name="Brandvain Y."/>
            <person name="Coop G."/>
            <person name="Andolfatto P."/>
            <person name="Hu T.T."/>
            <person name="Blanchette M."/>
            <person name="Clark R.M."/>
            <person name="Quesneville H."/>
            <person name="Nordborg M."/>
            <person name="Gaut B.S."/>
            <person name="Lysak M.A."/>
            <person name="Jenkins J."/>
            <person name="Grimwood J."/>
            <person name="Chapman J."/>
            <person name="Prochnik S."/>
            <person name="Shu S."/>
            <person name="Rokhsar D."/>
            <person name="Schmutz J."/>
            <person name="Weigel D."/>
            <person name="Wright S.I."/>
        </authorList>
    </citation>
    <scope>NUCLEOTIDE SEQUENCE [LARGE SCALE GENOMIC DNA]</scope>
    <source>
        <strain evidence="11">cv. Monte Gargano</strain>
    </source>
</reference>
<evidence type="ECO:0000256" key="2">
    <source>
        <dbReference type="ARBA" id="ARBA00006722"/>
    </source>
</evidence>
<keyword evidence="8" id="KW-1015">Disulfide bond</keyword>
<organism evidence="10 11">
    <name type="scientific">Capsella rubella</name>
    <dbReference type="NCBI Taxonomy" id="81985"/>
    <lineage>
        <taxon>Eukaryota</taxon>
        <taxon>Viridiplantae</taxon>
        <taxon>Streptophyta</taxon>
        <taxon>Embryophyta</taxon>
        <taxon>Tracheophyta</taxon>
        <taxon>Spermatophyta</taxon>
        <taxon>Magnoliopsida</taxon>
        <taxon>eudicotyledons</taxon>
        <taxon>Gunneridae</taxon>
        <taxon>Pentapetalae</taxon>
        <taxon>rosids</taxon>
        <taxon>malvids</taxon>
        <taxon>Brassicales</taxon>
        <taxon>Brassicaceae</taxon>
        <taxon>Camelineae</taxon>
        <taxon>Capsella</taxon>
    </lineage>
</organism>
<dbReference type="STRING" id="81985.R0FAS1"/>
<keyword evidence="5 9" id="KW-0295">Fungicide</keyword>
<comment type="similarity">
    <text evidence="2 9">Belongs to the DEFL family.</text>
</comment>
<dbReference type="GO" id="GO:0005576">
    <property type="term" value="C:extracellular region"/>
    <property type="evidence" value="ECO:0007669"/>
    <property type="project" value="UniProtKB-SubCell"/>
</dbReference>
<keyword evidence="7 9" id="KW-0611">Plant defense</keyword>
<evidence type="ECO:0000256" key="9">
    <source>
        <dbReference type="RuleBase" id="RU367109"/>
    </source>
</evidence>
<keyword evidence="11" id="KW-1185">Reference proteome</keyword>
<protein>
    <recommendedName>
        <fullName evidence="9">Defensin-like protein</fullName>
    </recommendedName>
</protein>
<name>R0FAS1_9BRAS</name>
<dbReference type="Proteomes" id="UP000029121">
    <property type="component" value="Unassembled WGS sequence"/>
</dbReference>
<evidence type="ECO:0000313" key="10">
    <source>
        <dbReference type="EMBL" id="EOA18836.1"/>
    </source>
</evidence>
<evidence type="ECO:0000256" key="3">
    <source>
        <dbReference type="ARBA" id="ARBA00022525"/>
    </source>
</evidence>
<keyword evidence="4 9" id="KW-0929">Antimicrobial</keyword>
<keyword evidence="6 9" id="KW-0732">Signal</keyword>
<dbReference type="PANTHER" id="PTHR36788:SF4">
    <property type="entry name" value="DEFENSIN-LIKE PROTEIN 181-RELATED"/>
    <property type="match status" value="1"/>
</dbReference>
<dbReference type="InterPro" id="IPR039641">
    <property type="entry name" value="LCR"/>
</dbReference>
<evidence type="ECO:0000256" key="7">
    <source>
        <dbReference type="ARBA" id="ARBA00022821"/>
    </source>
</evidence>
<evidence type="ECO:0000256" key="1">
    <source>
        <dbReference type="ARBA" id="ARBA00004613"/>
    </source>
</evidence>
<dbReference type="PANTHER" id="PTHR36788">
    <property type="entry name" value="DEFENSIN-LIKE PROTEIN 183"/>
    <property type="match status" value="1"/>
</dbReference>